<keyword evidence="1" id="KW-0472">Membrane</keyword>
<organism evidence="2 3">
    <name type="scientific">Nocardioides massiliensis</name>
    <dbReference type="NCBI Taxonomy" id="1325935"/>
    <lineage>
        <taxon>Bacteria</taxon>
        <taxon>Bacillati</taxon>
        <taxon>Actinomycetota</taxon>
        <taxon>Actinomycetes</taxon>
        <taxon>Propionibacteriales</taxon>
        <taxon>Nocardioidaceae</taxon>
        <taxon>Nocardioides</taxon>
    </lineage>
</organism>
<evidence type="ECO:0008006" key="4">
    <source>
        <dbReference type="Google" id="ProtNLM"/>
    </source>
</evidence>
<comment type="caution">
    <text evidence="2">The sequence shown here is derived from an EMBL/GenBank/DDBJ whole genome shotgun (WGS) entry which is preliminary data.</text>
</comment>
<dbReference type="Proteomes" id="UP001240447">
    <property type="component" value="Unassembled WGS sequence"/>
</dbReference>
<reference evidence="2 3" key="1">
    <citation type="submission" date="2023-07" db="EMBL/GenBank/DDBJ databases">
        <title>Sequencing the genomes of 1000 actinobacteria strains.</title>
        <authorList>
            <person name="Klenk H.-P."/>
        </authorList>
    </citation>
    <scope>NUCLEOTIDE SEQUENCE [LARGE SCALE GENOMIC DNA]</scope>
    <source>
        <strain evidence="2 3">GD13</strain>
    </source>
</reference>
<feature type="transmembrane region" description="Helical" evidence="1">
    <location>
        <begin position="84"/>
        <end position="104"/>
    </location>
</feature>
<sequence length="153" mass="16342">MELSPTGDDRKRHSLAVTALTVLAHVMLVVLALDRAAGVVLLDAQTSSWGVEYVDTGFWNAAWLLVPLAGVAAALWVWGGVLTVVLAVAAHTVAATTTIQRYHADDWGSGLEELSYFWPLGHLVLGVIVVAVGAIIGRAHRRSRARLDAAGRR</sequence>
<feature type="transmembrane region" description="Helical" evidence="1">
    <location>
        <begin position="12"/>
        <end position="33"/>
    </location>
</feature>
<keyword evidence="1" id="KW-0812">Transmembrane</keyword>
<feature type="transmembrane region" description="Helical" evidence="1">
    <location>
        <begin position="116"/>
        <end position="136"/>
    </location>
</feature>
<evidence type="ECO:0000256" key="1">
    <source>
        <dbReference type="SAM" id="Phobius"/>
    </source>
</evidence>
<keyword evidence="3" id="KW-1185">Reference proteome</keyword>
<dbReference type="EMBL" id="JAUSQM010000001">
    <property type="protein sequence ID" value="MDP9821340.1"/>
    <property type="molecule type" value="Genomic_DNA"/>
</dbReference>
<dbReference type="RefSeq" id="WP_068121795.1">
    <property type="nucleotide sequence ID" value="NZ_CCXJ01000426.1"/>
</dbReference>
<protein>
    <recommendedName>
        <fullName evidence="4">Integral membrane protein</fullName>
    </recommendedName>
</protein>
<feature type="transmembrane region" description="Helical" evidence="1">
    <location>
        <begin position="57"/>
        <end position="77"/>
    </location>
</feature>
<gene>
    <name evidence="2" type="ORF">J2S59_001149</name>
</gene>
<evidence type="ECO:0000313" key="2">
    <source>
        <dbReference type="EMBL" id="MDP9821340.1"/>
    </source>
</evidence>
<proteinExistence type="predicted"/>
<evidence type="ECO:0000313" key="3">
    <source>
        <dbReference type="Proteomes" id="UP001240447"/>
    </source>
</evidence>
<keyword evidence="1" id="KW-1133">Transmembrane helix</keyword>
<name>A0ABT9NMS4_9ACTN</name>
<accession>A0ABT9NMS4</accession>